<keyword evidence="1" id="KW-0285">Flavoprotein</keyword>
<dbReference type="GO" id="GO:0071949">
    <property type="term" value="F:FAD binding"/>
    <property type="evidence" value="ECO:0007669"/>
    <property type="project" value="InterPro"/>
</dbReference>
<dbReference type="PROSITE" id="PS51387">
    <property type="entry name" value="FAD_PCMH"/>
    <property type="match status" value="1"/>
</dbReference>
<comment type="caution">
    <text evidence="4">The sequence shown here is derived from an EMBL/GenBank/DDBJ whole genome shotgun (WGS) entry which is preliminary data.</text>
</comment>
<dbReference type="InterPro" id="IPR016166">
    <property type="entry name" value="FAD-bd_PCMH"/>
</dbReference>
<evidence type="ECO:0000313" key="5">
    <source>
        <dbReference type="Proteomes" id="UP000233786"/>
    </source>
</evidence>
<organism evidence="4 5">
    <name type="scientific">Saccharopolyspora spinosa</name>
    <dbReference type="NCBI Taxonomy" id="60894"/>
    <lineage>
        <taxon>Bacteria</taxon>
        <taxon>Bacillati</taxon>
        <taxon>Actinomycetota</taxon>
        <taxon>Actinomycetes</taxon>
        <taxon>Pseudonocardiales</taxon>
        <taxon>Pseudonocardiaceae</taxon>
        <taxon>Saccharopolyspora</taxon>
    </lineage>
</organism>
<reference evidence="4" key="1">
    <citation type="submission" date="2017-12" db="EMBL/GenBank/DDBJ databases">
        <title>Sequencing the genomes of 1000 Actinobacteria strains.</title>
        <authorList>
            <person name="Klenk H.-P."/>
        </authorList>
    </citation>
    <scope>NUCLEOTIDE SEQUENCE [LARGE SCALE GENOMIC DNA]</scope>
    <source>
        <strain evidence="4">DSM 44228</strain>
    </source>
</reference>
<keyword evidence="2" id="KW-0274">FAD</keyword>
<evidence type="ECO:0000313" key="4">
    <source>
        <dbReference type="EMBL" id="PKW19833.1"/>
    </source>
</evidence>
<dbReference type="InterPro" id="IPR006094">
    <property type="entry name" value="Oxid_FAD_bind_N"/>
</dbReference>
<dbReference type="Pfam" id="PF01565">
    <property type="entry name" value="FAD_binding_4"/>
    <property type="match status" value="1"/>
</dbReference>
<dbReference type="InterPro" id="IPR016164">
    <property type="entry name" value="FAD-linked_Oxase-like_C"/>
</dbReference>
<dbReference type="OrthoDB" id="9811557at2"/>
<dbReference type="Gene3D" id="3.30.465.10">
    <property type="match status" value="1"/>
</dbReference>
<dbReference type="RefSeq" id="WP_010305052.1">
    <property type="nucleotide sequence ID" value="NZ_CP061007.1"/>
</dbReference>
<sequence length="418" mass="42777">MPTTTKDAAREALVAALGAERVRDATNTDAVSGVRPHWVATVDGTERTSVAMKVAAEHGLRVVPKGSGSKLDWGSAPEAVDLLLDVSAANGIVDHAAGDLVVHALAGTPIAEVNNTVRAAGQQLAIDQPLPTATLGGIIATGTAGPCQHLFGGVRDLLIGITVVRADGTVTTAGGKVVKNVAGYDLGKLYTGSFGTLGVITEAVFRLHPVAAEHRWITVTTDDPATAATAADNVRHSQAMPTAIELNRPEPAGPITICAQLEGRPNATHDRAVELAAAIGHGAQVLDQAPSWWGRYPFDPVGGIGLRLGAEPTALPRVLSAAQEAAAASGLPLAIRGAAGLGVLNAGLPGDADPAAVVELVKALRTGCDYAVLVRAPQDAAIDPWGPIAPGLLALMRRTKEQFDPEHQLAPGRFVGGI</sequence>
<dbReference type="AlphaFoldDB" id="A0A2N3YAD7"/>
<name>A0A2N3YAD7_SACSN</name>
<dbReference type="SUPFAM" id="SSF56176">
    <property type="entry name" value="FAD-binding/transporter-associated domain-like"/>
    <property type="match status" value="1"/>
</dbReference>
<protein>
    <submittedName>
        <fullName evidence="4">Glycolate oxidase FAD binding subunit</fullName>
    </submittedName>
</protein>
<dbReference type="InterPro" id="IPR016169">
    <property type="entry name" value="FAD-bd_PCMH_sub2"/>
</dbReference>
<evidence type="ECO:0000256" key="2">
    <source>
        <dbReference type="ARBA" id="ARBA00022827"/>
    </source>
</evidence>
<evidence type="ECO:0000259" key="3">
    <source>
        <dbReference type="PROSITE" id="PS51387"/>
    </source>
</evidence>
<dbReference type="PANTHER" id="PTHR11748">
    <property type="entry name" value="D-LACTATE DEHYDROGENASE"/>
    <property type="match status" value="1"/>
</dbReference>
<proteinExistence type="predicted"/>
<dbReference type="SUPFAM" id="SSF55103">
    <property type="entry name" value="FAD-linked oxidases, C-terminal domain"/>
    <property type="match status" value="1"/>
</dbReference>
<feature type="domain" description="FAD-binding PCMH-type" evidence="3">
    <location>
        <begin position="31"/>
        <end position="210"/>
    </location>
</feature>
<dbReference type="Proteomes" id="UP000233786">
    <property type="component" value="Unassembled WGS sequence"/>
</dbReference>
<accession>A0A2N3YAD7</accession>
<dbReference type="InterPro" id="IPR036318">
    <property type="entry name" value="FAD-bd_PCMH-like_sf"/>
</dbReference>
<gene>
    <name evidence="4" type="ORF">A8926_8031</name>
</gene>
<dbReference type="EMBL" id="PJNB01000001">
    <property type="protein sequence ID" value="PKW19833.1"/>
    <property type="molecule type" value="Genomic_DNA"/>
</dbReference>
<keyword evidence="5" id="KW-1185">Reference proteome</keyword>
<dbReference type="PANTHER" id="PTHR11748:SF103">
    <property type="entry name" value="GLYCOLATE OXIDASE SUBUNIT GLCE"/>
    <property type="match status" value="1"/>
</dbReference>
<dbReference type="STRING" id="994479.GCA_000194155_00119"/>
<evidence type="ECO:0000256" key="1">
    <source>
        <dbReference type="ARBA" id="ARBA00022630"/>
    </source>
</evidence>
<dbReference type="GO" id="GO:0003824">
    <property type="term" value="F:catalytic activity"/>
    <property type="evidence" value="ECO:0007669"/>
    <property type="project" value="InterPro"/>
</dbReference>